<dbReference type="STRING" id="448386.A0A2V3J5A8"/>
<dbReference type="PANTHER" id="PTHR45887">
    <property type="entry name" value="TRANSLATION INITIATION FACTOR EIF-2B SUBUNIT EPSILON"/>
    <property type="match status" value="1"/>
</dbReference>
<dbReference type="SMART" id="SM00515">
    <property type="entry name" value="eIF5C"/>
    <property type="match status" value="1"/>
</dbReference>
<dbReference type="EMBL" id="NBIV01000007">
    <property type="protein sequence ID" value="PXF49187.1"/>
    <property type="molecule type" value="Genomic_DNA"/>
</dbReference>
<dbReference type="Gene3D" id="1.25.40.180">
    <property type="match status" value="1"/>
</dbReference>
<dbReference type="GO" id="GO:0005085">
    <property type="term" value="F:guanyl-nucleotide exchange factor activity"/>
    <property type="evidence" value="ECO:0007669"/>
    <property type="project" value="InterPro"/>
</dbReference>
<dbReference type="GO" id="GO:0003743">
    <property type="term" value="F:translation initiation factor activity"/>
    <property type="evidence" value="ECO:0007669"/>
    <property type="project" value="UniProtKB-KW"/>
</dbReference>
<name>A0A2V3J5A8_9FLOR</name>
<comment type="caution">
    <text evidence="2">The sequence shown here is derived from an EMBL/GenBank/DDBJ whole genome shotgun (WGS) entry which is preliminary data.</text>
</comment>
<sequence>MSEMGQEWTEGDVANACNGRLVEYSYAVSIDPFFIAPPKTVQYESDESDELEDDDGEEINGDIDEIAAGVDSVNLREGTAFENNADAVRRNKFIEEVFETIKRAADENVEIENTSPEINSLKMVYEASFAETLAALAIALGQTLVTSSNGASVSYAHVVQSLTDYNSVMSAFASENAGHNTEVATYMAQSLSANGTLLKYMFKAMYDMDFLEEDGILNWSTKERQRVESGQTDGALLETMAEFLDWLQEDDDEDEEDE</sequence>
<accession>A0A2V3J5A8</accession>
<evidence type="ECO:0000259" key="1">
    <source>
        <dbReference type="PROSITE" id="PS51363"/>
    </source>
</evidence>
<keyword evidence="3" id="KW-1185">Reference proteome</keyword>
<dbReference type="PROSITE" id="PS51363">
    <property type="entry name" value="W2"/>
    <property type="match status" value="1"/>
</dbReference>
<evidence type="ECO:0000313" key="3">
    <source>
        <dbReference type="Proteomes" id="UP000247409"/>
    </source>
</evidence>
<dbReference type="InterPro" id="IPR044123">
    <property type="entry name" value="W2_eIF2B_epsilon"/>
</dbReference>
<dbReference type="InterPro" id="IPR016024">
    <property type="entry name" value="ARM-type_fold"/>
</dbReference>
<dbReference type="PANTHER" id="PTHR45887:SF1">
    <property type="entry name" value="TRANSLATION INITIATION FACTOR EIF-2B SUBUNIT EPSILON"/>
    <property type="match status" value="1"/>
</dbReference>
<proteinExistence type="predicted"/>
<keyword evidence="2" id="KW-0648">Protein biosynthesis</keyword>
<keyword evidence="2" id="KW-0396">Initiation factor</keyword>
<dbReference type="AlphaFoldDB" id="A0A2V3J5A8"/>
<dbReference type="InterPro" id="IPR051956">
    <property type="entry name" value="eIF2B_epsilon"/>
</dbReference>
<dbReference type="Proteomes" id="UP000247409">
    <property type="component" value="Unassembled WGS sequence"/>
</dbReference>
<dbReference type="SUPFAM" id="SSF48371">
    <property type="entry name" value="ARM repeat"/>
    <property type="match status" value="1"/>
</dbReference>
<organism evidence="2 3">
    <name type="scientific">Gracilariopsis chorda</name>
    <dbReference type="NCBI Taxonomy" id="448386"/>
    <lineage>
        <taxon>Eukaryota</taxon>
        <taxon>Rhodophyta</taxon>
        <taxon>Florideophyceae</taxon>
        <taxon>Rhodymeniophycidae</taxon>
        <taxon>Gracilariales</taxon>
        <taxon>Gracilariaceae</taxon>
        <taxon>Gracilariopsis</taxon>
    </lineage>
</organism>
<dbReference type="OrthoDB" id="424572at2759"/>
<protein>
    <submittedName>
        <fullName evidence="2">Translation initiation factor eIF-2B subunit epsilon</fullName>
    </submittedName>
</protein>
<dbReference type="InterPro" id="IPR003307">
    <property type="entry name" value="W2_domain"/>
</dbReference>
<feature type="domain" description="W2" evidence="1">
    <location>
        <begin position="87"/>
        <end position="257"/>
    </location>
</feature>
<evidence type="ECO:0000313" key="2">
    <source>
        <dbReference type="EMBL" id="PXF49187.1"/>
    </source>
</evidence>
<dbReference type="GO" id="GO:0005851">
    <property type="term" value="C:eukaryotic translation initiation factor 2B complex"/>
    <property type="evidence" value="ECO:0007669"/>
    <property type="project" value="TreeGrafter"/>
</dbReference>
<gene>
    <name evidence="2" type="ORF">BWQ96_00976</name>
</gene>
<dbReference type="Pfam" id="PF02020">
    <property type="entry name" value="W2"/>
    <property type="match status" value="1"/>
</dbReference>
<dbReference type="CDD" id="cd11558">
    <property type="entry name" value="W2_eIF2B_epsilon"/>
    <property type="match status" value="1"/>
</dbReference>
<reference evidence="2 3" key="1">
    <citation type="journal article" date="2018" name="Mol. Biol. Evol.">
        <title>Analysis of the draft genome of the red seaweed Gracilariopsis chorda provides insights into genome size evolution in Rhodophyta.</title>
        <authorList>
            <person name="Lee J."/>
            <person name="Yang E.C."/>
            <person name="Graf L."/>
            <person name="Yang J.H."/>
            <person name="Qiu H."/>
            <person name="Zel Zion U."/>
            <person name="Chan C.X."/>
            <person name="Stephens T.G."/>
            <person name="Weber A.P.M."/>
            <person name="Boo G.H."/>
            <person name="Boo S.M."/>
            <person name="Kim K.M."/>
            <person name="Shin Y."/>
            <person name="Jung M."/>
            <person name="Lee S.J."/>
            <person name="Yim H.S."/>
            <person name="Lee J.H."/>
            <person name="Bhattacharya D."/>
            <person name="Yoon H.S."/>
        </authorList>
    </citation>
    <scope>NUCLEOTIDE SEQUENCE [LARGE SCALE GENOMIC DNA]</scope>
    <source>
        <strain evidence="2 3">SKKU-2015</strain>
        <tissue evidence="2">Whole body</tissue>
    </source>
</reference>
<dbReference type="GO" id="GO:0031369">
    <property type="term" value="F:translation initiation factor binding"/>
    <property type="evidence" value="ECO:0007669"/>
    <property type="project" value="InterPro"/>
</dbReference>